<feature type="transmembrane region" description="Helical" evidence="2">
    <location>
        <begin position="243"/>
        <end position="264"/>
    </location>
</feature>
<keyword evidence="4" id="KW-1185">Reference proteome</keyword>
<protein>
    <submittedName>
        <fullName evidence="3">Uncharacterized protein</fullName>
    </submittedName>
</protein>
<feature type="transmembrane region" description="Helical" evidence="2">
    <location>
        <begin position="327"/>
        <end position="351"/>
    </location>
</feature>
<dbReference type="PANTHER" id="PTHR31721:SF3">
    <property type="entry name" value="EXPRESSED PROTEIN"/>
    <property type="match status" value="1"/>
</dbReference>
<evidence type="ECO:0000256" key="2">
    <source>
        <dbReference type="SAM" id="Phobius"/>
    </source>
</evidence>
<sequence>MLPSLQPPLHVHMGIYTVRDGHLPFLQNSDVNTTKGNRWGLHRTQVSGEEGSAMAGASGSSRLPPRETTKAFQTDSHLPSSSKSGNASLDRIPSLKFPFLWEPKKTHRISRGADQRVALITLGATSIIPEKKLGRFLLEEVKSTDLLLPLAYEITRTMILRQFGAAQLALERQCWSKIVETVIHQAIISCQSFTLIGVAGSLVGSVPLFAEGCVGVMKSFFMQFHAMSGTVDRGEIIKPLIEAIYMFLLGTALLKFGMGMYTMFYGSQSIHTPAGHVNTPHLGAFNLKKLKDGARIRSITQAKTRIGHAILLLLQVGVLEKFMSVPLVTGLDMACFAGAVLASSAGVFLLSKLSMGQQRLKQSCA</sequence>
<dbReference type="OrthoDB" id="1912077at2759"/>
<proteinExistence type="predicted"/>
<dbReference type="AlphaFoldDB" id="A0A8T0MEH0"/>
<gene>
    <name evidence="3" type="ORF">PVAP13_9NG109200</name>
</gene>
<keyword evidence="2" id="KW-0472">Membrane</keyword>
<evidence type="ECO:0000313" key="4">
    <source>
        <dbReference type="Proteomes" id="UP000823388"/>
    </source>
</evidence>
<reference evidence="3" key="1">
    <citation type="submission" date="2020-05" db="EMBL/GenBank/DDBJ databases">
        <title>WGS assembly of Panicum virgatum.</title>
        <authorList>
            <person name="Lovell J.T."/>
            <person name="Jenkins J."/>
            <person name="Shu S."/>
            <person name="Juenger T.E."/>
            <person name="Schmutz J."/>
        </authorList>
    </citation>
    <scope>NUCLEOTIDE SEQUENCE</scope>
    <source>
        <strain evidence="3">AP13</strain>
    </source>
</reference>
<dbReference type="PANTHER" id="PTHR31721">
    <property type="entry name" value="OS06G0710300 PROTEIN"/>
    <property type="match status" value="1"/>
</dbReference>
<dbReference type="Pfam" id="PF03350">
    <property type="entry name" value="UPF0114"/>
    <property type="match status" value="1"/>
</dbReference>
<feature type="region of interest" description="Disordered" evidence="1">
    <location>
        <begin position="45"/>
        <end position="89"/>
    </location>
</feature>
<keyword evidence="2" id="KW-0812">Transmembrane</keyword>
<dbReference type="InterPro" id="IPR005134">
    <property type="entry name" value="UPF0114"/>
</dbReference>
<feature type="compositionally biased region" description="Low complexity" evidence="1">
    <location>
        <begin position="47"/>
        <end position="61"/>
    </location>
</feature>
<evidence type="ECO:0000313" key="3">
    <source>
        <dbReference type="EMBL" id="KAG2535335.1"/>
    </source>
</evidence>
<evidence type="ECO:0000256" key="1">
    <source>
        <dbReference type="SAM" id="MobiDB-lite"/>
    </source>
</evidence>
<dbReference type="EMBL" id="CM029054">
    <property type="protein sequence ID" value="KAG2535335.1"/>
    <property type="molecule type" value="Genomic_DNA"/>
</dbReference>
<comment type="caution">
    <text evidence="3">The sequence shown here is derived from an EMBL/GenBank/DDBJ whole genome shotgun (WGS) entry which is preliminary data.</text>
</comment>
<feature type="compositionally biased region" description="Polar residues" evidence="1">
    <location>
        <begin position="70"/>
        <end position="87"/>
    </location>
</feature>
<dbReference type="Proteomes" id="UP000823388">
    <property type="component" value="Chromosome 9N"/>
</dbReference>
<keyword evidence="2" id="KW-1133">Transmembrane helix</keyword>
<accession>A0A8T0MEH0</accession>
<organism evidence="3 4">
    <name type="scientific">Panicum virgatum</name>
    <name type="common">Blackwell switchgrass</name>
    <dbReference type="NCBI Taxonomy" id="38727"/>
    <lineage>
        <taxon>Eukaryota</taxon>
        <taxon>Viridiplantae</taxon>
        <taxon>Streptophyta</taxon>
        <taxon>Embryophyta</taxon>
        <taxon>Tracheophyta</taxon>
        <taxon>Spermatophyta</taxon>
        <taxon>Magnoliopsida</taxon>
        <taxon>Liliopsida</taxon>
        <taxon>Poales</taxon>
        <taxon>Poaceae</taxon>
        <taxon>PACMAD clade</taxon>
        <taxon>Panicoideae</taxon>
        <taxon>Panicodae</taxon>
        <taxon>Paniceae</taxon>
        <taxon>Panicinae</taxon>
        <taxon>Panicum</taxon>
        <taxon>Panicum sect. Hiantes</taxon>
    </lineage>
</organism>
<name>A0A8T0MEH0_PANVG</name>